<proteinExistence type="predicted"/>
<dbReference type="Pfam" id="PF10012">
    <property type="entry name" value="DUF2255"/>
    <property type="match status" value="1"/>
</dbReference>
<reference evidence="1 2" key="1">
    <citation type="submission" date="2012-02" db="EMBL/GenBank/DDBJ databases">
        <title>Complete genome sequence of Caldilinea aerophila DSM 14535 (= NBRC 102666).</title>
        <authorList>
            <person name="Oguchi A."/>
            <person name="Hosoyama A."/>
            <person name="Sekine M."/>
            <person name="Fukai R."/>
            <person name="Kato Y."/>
            <person name="Nakamura S."/>
            <person name="Hanada S."/>
            <person name="Yamazaki S."/>
            <person name="Fujita N."/>
        </authorList>
    </citation>
    <scope>NUCLEOTIDE SEQUENCE [LARGE SCALE GENOMIC DNA]</scope>
    <source>
        <strain evidence="2">DSM 14535 / JCM 11387 / NBRC 104270 / STL-6-O1</strain>
    </source>
</reference>
<protein>
    <recommendedName>
        <fullName evidence="3">DUF2255 family protein</fullName>
    </recommendedName>
</protein>
<dbReference type="OrthoDB" id="162563at2"/>
<gene>
    <name evidence="1" type="ordered locus">CLDAP_24160</name>
</gene>
<dbReference type="Proteomes" id="UP000007880">
    <property type="component" value="Chromosome"/>
</dbReference>
<organism evidence="1 2">
    <name type="scientific">Caldilinea aerophila (strain DSM 14535 / JCM 11387 / NBRC 104270 / STL-6-O1)</name>
    <dbReference type="NCBI Taxonomy" id="926550"/>
    <lineage>
        <taxon>Bacteria</taxon>
        <taxon>Bacillati</taxon>
        <taxon>Chloroflexota</taxon>
        <taxon>Caldilineae</taxon>
        <taxon>Caldilineales</taxon>
        <taxon>Caldilineaceae</taxon>
        <taxon>Caldilinea</taxon>
    </lineage>
</organism>
<evidence type="ECO:0000313" key="2">
    <source>
        <dbReference type="Proteomes" id="UP000007880"/>
    </source>
</evidence>
<dbReference type="eggNOG" id="COG4334">
    <property type="taxonomic scope" value="Bacteria"/>
</dbReference>
<dbReference type="HOGENOM" id="CLU_133265_1_0_0"/>
<dbReference type="KEGG" id="cap:CLDAP_24160"/>
<evidence type="ECO:0008006" key="3">
    <source>
        <dbReference type="Google" id="ProtNLM"/>
    </source>
</evidence>
<dbReference type="PATRIC" id="fig|926550.5.peg.2642"/>
<dbReference type="RefSeq" id="WP_014433688.1">
    <property type="nucleotide sequence ID" value="NC_017079.1"/>
</dbReference>
<name>I0I5B8_CALAS</name>
<dbReference type="InterPro" id="IPR016888">
    <property type="entry name" value="UCP028498"/>
</dbReference>
<accession>I0I5B8</accession>
<evidence type="ECO:0000313" key="1">
    <source>
        <dbReference type="EMBL" id="BAM00456.1"/>
    </source>
</evidence>
<dbReference type="STRING" id="926550.CLDAP_24160"/>
<keyword evidence="2" id="KW-1185">Reference proteome</keyword>
<dbReference type="AlphaFoldDB" id="I0I5B8"/>
<dbReference type="EMBL" id="AP012337">
    <property type="protein sequence ID" value="BAM00456.1"/>
    <property type="molecule type" value="Genomic_DNA"/>
</dbReference>
<sequence>MSAWTSEELDRIGNAEELEIAPRQPDGRLRKPLPIWVVRVGDGLYVRSYRGRAGAWYRAAQATHTGRIWAGGVEKDVVFVEEADPALNDQIDAAYRVKYNRYPQYVAPMVTPEVRATTFKLIPHAAEV</sequence>